<dbReference type="InterPro" id="IPR035895">
    <property type="entry name" value="HPr-like_sf"/>
</dbReference>
<protein>
    <submittedName>
        <fullName evidence="6">Phosphocarrier protein HPr</fullName>
    </submittedName>
</protein>
<name>A0A0X8JPW7_9BACT</name>
<dbReference type="GO" id="GO:0005737">
    <property type="term" value="C:cytoplasm"/>
    <property type="evidence" value="ECO:0007669"/>
    <property type="project" value="UniProtKB-SubCell"/>
</dbReference>
<dbReference type="EMBL" id="CP014230">
    <property type="protein sequence ID" value="AMD92789.1"/>
    <property type="molecule type" value="Genomic_DNA"/>
</dbReference>
<keyword evidence="3" id="KW-0963">Cytoplasm</keyword>
<dbReference type="GO" id="GO:0009401">
    <property type="term" value="P:phosphoenolpyruvate-dependent sugar phosphotransferase system"/>
    <property type="evidence" value="ECO:0007669"/>
    <property type="project" value="UniProtKB-KW"/>
</dbReference>
<evidence type="ECO:0000256" key="3">
    <source>
        <dbReference type="ARBA" id="ARBA00022490"/>
    </source>
</evidence>
<dbReference type="InterPro" id="IPR000032">
    <property type="entry name" value="HPr-like"/>
</dbReference>
<comment type="similarity">
    <text evidence="2">Belongs to the HPr family.</text>
</comment>
<comment type="subcellular location">
    <subcellularLocation>
        <location evidence="1">Cytoplasm</location>
    </subcellularLocation>
</comment>
<accession>A0A0X8JPW7</accession>
<feature type="domain" description="HPr" evidence="5">
    <location>
        <begin position="4"/>
        <end position="91"/>
    </location>
</feature>
<dbReference type="PROSITE" id="PS51350">
    <property type="entry name" value="PTS_HPR_DOM"/>
    <property type="match status" value="1"/>
</dbReference>
<dbReference type="Gene3D" id="3.30.1340.10">
    <property type="entry name" value="HPr-like"/>
    <property type="match status" value="1"/>
</dbReference>
<evidence type="ECO:0000313" key="7">
    <source>
        <dbReference type="Proteomes" id="UP000063964"/>
    </source>
</evidence>
<keyword evidence="7" id="KW-1185">Reference proteome</keyword>
<dbReference type="PANTHER" id="PTHR33705:SF2">
    <property type="entry name" value="PHOSPHOCARRIER PROTEIN NPR"/>
    <property type="match status" value="1"/>
</dbReference>
<gene>
    <name evidence="6" type="ORF">AXF15_06510</name>
</gene>
<keyword evidence="4" id="KW-0598">Phosphotransferase system</keyword>
<dbReference type="NCBIfam" id="TIGR01003">
    <property type="entry name" value="PTS_HPr_family"/>
    <property type="match status" value="1"/>
</dbReference>
<proteinExistence type="inferred from homology"/>
<dbReference type="Proteomes" id="UP000063964">
    <property type="component" value="Chromosome"/>
</dbReference>
<evidence type="ECO:0000256" key="2">
    <source>
        <dbReference type="ARBA" id="ARBA00010736"/>
    </source>
</evidence>
<evidence type="ECO:0000259" key="5">
    <source>
        <dbReference type="PROSITE" id="PS51350"/>
    </source>
</evidence>
<dbReference type="InterPro" id="IPR050399">
    <property type="entry name" value="HPr"/>
</dbReference>
<evidence type="ECO:0000256" key="4">
    <source>
        <dbReference type="ARBA" id="ARBA00022683"/>
    </source>
</evidence>
<dbReference type="STRING" id="888061.AXF15_06510"/>
<dbReference type="PRINTS" id="PR00107">
    <property type="entry name" value="PHOSPHOCPHPR"/>
</dbReference>
<dbReference type="KEGG" id="doa:AXF15_06510"/>
<sequence>MEEIQEKIIRVGNTLGIHARPAGKISQEAQRYESAVSIHSKDGEADAKSILDILALAAPQGAELTLRAQGPDAKEAVRALSDLFADMFGEKN</sequence>
<dbReference type="AlphaFoldDB" id="A0A0X8JPW7"/>
<evidence type="ECO:0000256" key="1">
    <source>
        <dbReference type="ARBA" id="ARBA00004496"/>
    </source>
</evidence>
<dbReference type="SUPFAM" id="SSF55594">
    <property type="entry name" value="HPr-like"/>
    <property type="match status" value="1"/>
</dbReference>
<organism evidence="6 7">
    <name type="scientific">Desulfomicrobium orale DSM 12838</name>
    <dbReference type="NCBI Taxonomy" id="888061"/>
    <lineage>
        <taxon>Bacteria</taxon>
        <taxon>Pseudomonadati</taxon>
        <taxon>Thermodesulfobacteriota</taxon>
        <taxon>Desulfovibrionia</taxon>
        <taxon>Desulfovibrionales</taxon>
        <taxon>Desulfomicrobiaceae</taxon>
        <taxon>Desulfomicrobium</taxon>
    </lineage>
</organism>
<reference evidence="7" key="1">
    <citation type="submission" date="2016-02" db="EMBL/GenBank/DDBJ databases">
        <authorList>
            <person name="Holder M.E."/>
            <person name="Ajami N.J."/>
            <person name="Petrosino J.F."/>
        </authorList>
    </citation>
    <scope>NUCLEOTIDE SEQUENCE [LARGE SCALE GENOMIC DNA]</scope>
    <source>
        <strain evidence="7">DSM 12838</strain>
    </source>
</reference>
<dbReference type="PANTHER" id="PTHR33705">
    <property type="entry name" value="PHOSPHOCARRIER PROTEIN HPR"/>
    <property type="match status" value="1"/>
</dbReference>
<dbReference type="RefSeq" id="WP_066604965.1">
    <property type="nucleotide sequence ID" value="NZ_CP014230.1"/>
</dbReference>
<dbReference type="Pfam" id="PF00381">
    <property type="entry name" value="PTS-HPr"/>
    <property type="match status" value="1"/>
</dbReference>
<dbReference type="OrthoDB" id="9798965at2"/>
<evidence type="ECO:0000313" key="6">
    <source>
        <dbReference type="EMBL" id="AMD92789.1"/>
    </source>
</evidence>
<dbReference type="CDD" id="cd00367">
    <property type="entry name" value="PTS-HPr_like"/>
    <property type="match status" value="1"/>
</dbReference>